<dbReference type="InterPro" id="IPR032783">
    <property type="entry name" value="AraC_lig"/>
</dbReference>
<protein>
    <submittedName>
        <fullName evidence="8">AraC family transcriptional regulator</fullName>
    </submittedName>
</protein>
<dbReference type="Pfam" id="PF12833">
    <property type="entry name" value="HTH_18"/>
    <property type="match status" value="1"/>
</dbReference>
<dbReference type="SUPFAM" id="SSF51215">
    <property type="entry name" value="Regulatory protein AraC"/>
    <property type="match status" value="1"/>
</dbReference>
<evidence type="ECO:0000256" key="3">
    <source>
        <dbReference type="ARBA" id="ARBA00023125"/>
    </source>
</evidence>
<comment type="caution">
    <text evidence="8">The sequence shown here is derived from an EMBL/GenBank/DDBJ whole genome shotgun (WGS) entry which is preliminary data.</text>
</comment>
<dbReference type="Proteomes" id="UP001597168">
    <property type="component" value="Unassembled WGS sequence"/>
</dbReference>
<organism evidence="8 9">
    <name type="scientific">Saccharothrix hoggarensis</name>
    <dbReference type="NCBI Taxonomy" id="913853"/>
    <lineage>
        <taxon>Bacteria</taxon>
        <taxon>Bacillati</taxon>
        <taxon>Actinomycetota</taxon>
        <taxon>Actinomycetes</taxon>
        <taxon>Pseudonocardiales</taxon>
        <taxon>Pseudonocardiaceae</taxon>
        <taxon>Saccharothrix</taxon>
    </lineage>
</organism>
<keyword evidence="4" id="KW-0010">Activator</keyword>
<dbReference type="EMBL" id="JBHTLK010000007">
    <property type="protein sequence ID" value="MFD1146141.1"/>
    <property type="molecule type" value="Genomic_DNA"/>
</dbReference>
<dbReference type="Pfam" id="PF12852">
    <property type="entry name" value="Cupin_6"/>
    <property type="match status" value="1"/>
</dbReference>
<feature type="domain" description="HTH araC/xylS-type" evidence="7">
    <location>
        <begin position="204"/>
        <end position="302"/>
    </location>
</feature>
<dbReference type="InterPro" id="IPR011051">
    <property type="entry name" value="RmlC_Cupin_sf"/>
</dbReference>
<dbReference type="InterPro" id="IPR018062">
    <property type="entry name" value="HTH_AraC-typ_CS"/>
</dbReference>
<gene>
    <name evidence="8" type="ORF">ACFQ3T_03285</name>
</gene>
<dbReference type="InterPro" id="IPR009057">
    <property type="entry name" value="Homeodomain-like_sf"/>
</dbReference>
<accession>A0ABW3QI27</accession>
<sequence length="324" mass="34173">MDVLSDAITAMRTGRPHSSLTSLAAPWALRFGASDGAGFHVVLRGSCRLIPPGGDPVPLSPGDVVFLPHGRGHTVADDPATPSVDVVQAPDGSWAETEDVPPGDGPTTVLLCGSYRLNRARAHPLLTGLPEVVHVPARMGSHPALRAAVDLLGGELERPGPGSDAVVPALLDTLLLYILRAWLHDHSATAVTGWAAALADPALADALHAVHGDPAHPWTVRELAARAGLSRATFARRFTAVVGQPPLAYLTWWRMTVARRLLATSDVPLRAVAREGGYSSEFAFAKAFKREFGQSPGGYRRAFAERPAPDSRSAGDPRPPGVSL</sequence>
<evidence type="ECO:0000313" key="9">
    <source>
        <dbReference type="Proteomes" id="UP001597168"/>
    </source>
</evidence>
<evidence type="ECO:0000256" key="1">
    <source>
        <dbReference type="ARBA" id="ARBA00022490"/>
    </source>
</evidence>
<proteinExistence type="predicted"/>
<dbReference type="InterPro" id="IPR037923">
    <property type="entry name" value="HTH-like"/>
</dbReference>
<keyword evidence="3" id="KW-0238">DNA-binding</keyword>
<feature type="compositionally biased region" description="Basic and acidic residues" evidence="6">
    <location>
        <begin position="302"/>
        <end position="315"/>
    </location>
</feature>
<dbReference type="InterPro" id="IPR050204">
    <property type="entry name" value="AraC_XylS_family_regulators"/>
</dbReference>
<feature type="region of interest" description="Disordered" evidence="6">
    <location>
        <begin position="294"/>
        <end position="324"/>
    </location>
</feature>
<dbReference type="RefSeq" id="WP_380719578.1">
    <property type="nucleotide sequence ID" value="NZ_JBHTLK010000007.1"/>
</dbReference>
<evidence type="ECO:0000256" key="2">
    <source>
        <dbReference type="ARBA" id="ARBA00023015"/>
    </source>
</evidence>
<dbReference type="PROSITE" id="PS01124">
    <property type="entry name" value="HTH_ARAC_FAMILY_2"/>
    <property type="match status" value="1"/>
</dbReference>
<dbReference type="SUPFAM" id="SSF46689">
    <property type="entry name" value="Homeodomain-like"/>
    <property type="match status" value="2"/>
</dbReference>
<keyword evidence="9" id="KW-1185">Reference proteome</keyword>
<evidence type="ECO:0000256" key="5">
    <source>
        <dbReference type="ARBA" id="ARBA00023163"/>
    </source>
</evidence>
<dbReference type="SMART" id="SM00342">
    <property type="entry name" value="HTH_ARAC"/>
    <property type="match status" value="1"/>
</dbReference>
<evidence type="ECO:0000313" key="8">
    <source>
        <dbReference type="EMBL" id="MFD1146141.1"/>
    </source>
</evidence>
<evidence type="ECO:0000256" key="6">
    <source>
        <dbReference type="SAM" id="MobiDB-lite"/>
    </source>
</evidence>
<dbReference type="PROSITE" id="PS00041">
    <property type="entry name" value="HTH_ARAC_FAMILY_1"/>
    <property type="match status" value="1"/>
</dbReference>
<name>A0ABW3QI27_9PSEU</name>
<evidence type="ECO:0000256" key="4">
    <source>
        <dbReference type="ARBA" id="ARBA00023159"/>
    </source>
</evidence>
<keyword evidence="2" id="KW-0805">Transcription regulation</keyword>
<dbReference type="Gene3D" id="1.10.10.60">
    <property type="entry name" value="Homeodomain-like"/>
    <property type="match status" value="2"/>
</dbReference>
<dbReference type="PANTHER" id="PTHR46796">
    <property type="entry name" value="HTH-TYPE TRANSCRIPTIONAL ACTIVATOR RHAS-RELATED"/>
    <property type="match status" value="1"/>
</dbReference>
<dbReference type="InterPro" id="IPR014710">
    <property type="entry name" value="RmlC-like_jellyroll"/>
</dbReference>
<evidence type="ECO:0000259" key="7">
    <source>
        <dbReference type="PROSITE" id="PS01124"/>
    </source>
</evidence>
<keyword evidence="5" id="KW-0804">Transcription</keyword>
<reference evidence="9" key="1">
    <citation type="journal article" date="2019" name="Int. J. Syst. Evol. Microbiol.">
        <title>The Global Catalogue of Microorganisms (GCM) 10K type strain sequencing project: providing services to taxonomists for standard genome sequencing and annotation.</title>
        <authorList>
            <consortium name="The Broad Institute Genomics Platform"/>
            <consortium name="The Broad Institute Genome Sequencing Center for Infectious Disease"/>
            <person name="Wu L."/>
            <person name="Ma J."/>
        </authorList>
    </citation>
    <scope>NUCLEOTIDE SEQUENCE [LARGE SCALE GENOMIC DNA]</scope>
    <source>
        <strain evidence="9">CCUG 60214</strain>
    </source>
</reference>
<dbReference type="Gene3D" id="2.60.120.10">
    <property type="entry name" value="Jelly Rolls"/>
    <property type="match status" value="1"/>
</dbReference>
<dbReference type="InterPro" id="IPR018060">
    <property type="entry name" value="HTH_AraC"/>
</dbReference>
<keyword evidence="1" id="KW-0963">Cytoplasm</keyword>
<dbReference type="SUPFAM" id="SSF51182">
    <property type="entry name" value="RmlC-like cupins"/>
    <property type="match status" value="1"/>
</dbReference>
<dbReference type="PANTHER" id="PTHR46796:SF13">
    <property type="entry name" value="HTH-TYPE TRANSCRIPTIONAL ACTIVATOR RHAS"/>
    <property type="match status" value="1"/>
</dbReference>